<proteinExistence type="predicted"/>
<evidence type="ECO:0000256" key="2">
    <source>
        <dbReference type="PROSITE-ProRule" id="PRU00335"/>
    </source>
</evidence>
<sequence length="182" mass="20953">MDLRTQKTQKAIKNAFIALRMKKPLNKISVTELAKEAMISKATFYLHYKDIYDLSEQLQDKLVLDIVAEIPHPERMYTDSAAYAQGMMTAFDANKALTNILFSEDEKHLIPEKIESYIKNAIYENRPELRGNIGFDIVLSMIINGSFYAYRNYMDKAPEVTAEWIGRIARLLSDYITENIAT</sequence>
<protein>
    <submittedName>
        <fullName evidence="4">TetR/AcrR family transcriptional regulator</fullName>
    </submittedName>
</protein>
<dbReference type="PROSITE" id="PS50977">
    <property type="entry name" value="HTH_TETR_2"/>
    <property type="match status" value="1"/>
</dbReference>
<dbReference type="PANTHER" id="PTHR43479">
    <property type="entry name" value="ACREF/ENVCD OPERON REPRESSOR-RELATED"/>
    <property type="match status" value="1"/>
</dbReference>
<feature type="domain" description="HTH tetR-type" evidence="3">
    <location>
        <begin position="6"/>
        <end position="66"/>
    </location>
</feature>
<dbReference type="AlphaFoldDB" id="A0A9D1MDD9"/>
<gene>
    <name evidence="4" type="ORF">IAA61_10295</name>
</gene>
<dbReference type="Gene3D" id="1.10.357.10">
    <property type="entry name" value="Tetracycline Repressor, domain 2"/>
    <property type="match status" value="1"/>
</dbReference>
<reference evidence="4" key="2">
    <citation type="journal article" date="2021" name="PeerJ">
        <title>Extensive microbial diversity within the chicken gut microbiome revealed by metagenomics and culture.</title>
        <authorList>
            <person name="Gilroy R."/>
            <person name="Ravi A."/>
            <person name="Getino M."/>
            <person name="Pursley I."/>
            <person name="Horton D.L."/>
            <person name="Alikhan N.F."/>
            <person name="Baker D."/>
            <person name="Gharbi K."/>
            <person name="Hall N."/>
            <person name="Watson M."/>
            <person name="Adriaenssens E.M."/>
            <person name="Foster-Nyarko E."/>
            <person name="Jarju S."/>
            <person name="Secka A."/>
            <person name="Antonio M."/>
            <person name="Oren A."/>
            <person name="Chaudhuri R.R."/>
            <person name="La Ragione R."/>
            <person name="Hildebrand F."/>
            <person name="Pallen M.J."/>
        </authorList>
    </citation>
    <scope>NUCLEOTIDE SEQUENCE</scope>
    <source>
        <strain evidence="4">USAMLcec3-3695</strain>
    </source>
</reference>
<evidence type="ECO:0000259" key="3">
    <source>
        <dbReference type="PROSITE" id="PS50977"/>
    </source>
</evidence>
<dbReference type="InterPro" id="IPR009057">
    <property type="entry name" value="Homeodomain-like_sf"/>
</dbReference>
<dbReference type="GO" id="GO:0003677">
    <property type="term" value="F:DNA binding"/>
    <property type="evidence" value="ECO:0007669"/>
    <property type="project" value="UniProtKB-UniRule"/>
</dbReference>
<evidence type="ECO:0000313" key="5">
    <source>
        <dbReference type="Proteomes" id="UP000824109"/>
    </source>
</evidence>
<keyword evidence="1 2" id="KW-0238">DNA-binding</keyword>
<dbReference type="SUPFAM" id="SSF46689">
    <property type="entry name" value="Homeodomain-like"/>
    <property type="match status" value="1"/>
</dbReference>
<dbReference type="EMBL" id="DVNB01000104">
    <property type="protein sequence ID" value="HIU58179.1"/>
    <property type="molecule type" value="Genomic_DNA"/>
</dbReference>
<organism evidence="4 5">
    <name type="scientific">Candidatus Ornithomonoglobus merdipullorum</name>
    <dbReference type="NCBI Taxonomy" id="2840895"/>
    <lineage>
        <taxon>Bacteria</taxon>
        <taxon>Bacillati</taxon>
        <taxon>Bacillota</taxon>
        <taxon>Clostridia</taxon>
        <taxon>Candidatus Ornithomonoglobus</taxon>
    </lineage>
</organism>
<dbReference type="Proteomes" id="UP000824109">
    <property type="component" value="Unassembled WGS sequence"/>
</dbReference>
<dbReference type="InterPro" id="IPR050624">
    <property type="entry name" value="HTH-type_Tx_Regulator"/>
</dbReference>
<reference evidence="4" key="1">
    <citation type="submission" date="2020-10" db="EMBL/GenBank/DDBJ databases">
        <authorList>
            <person name="Gilroy R."/>
        </authorList>
    </citation>
    <scope>NUCLEOTIDE SEQUENCE</scope>
    <source>
        <strain evidence="4">USAMLcec3-3695</strain>
    </source>
</reference>
<name>A0A9D1MDD9_9FIRM</name>
<evidence type="ECO:0000313" key="4">
    <source>
        <dbReference type="EMBL" id="HIU58179.1"/>
    </source>
</evidence>
<dbReference type="PANTHER" id="PTHR43479:SF7">
    <property type="entry name" value="TETR-FAMILY TRANSCRIPTIONAL REGULATOR"/>
    <property type="match status" value="1"/>
</dbReference>
<comment type="caution">
    <text evidence="4">The sequence shown here is derived from an EMBL/GenBank/DDBJ whole genome shotgun (WGS) entry which is preliminary data.</text>
</comment>
<accession>A0A9D1MDD9</accession>
<dbReference type="InterPro" id="IPR001647">
    <property type="entry name" value="HTH_TetR"/>
</dbReference>
<feature type="DNA-binding region" description="H-T-H motif" evidence="2">
    <location>
        <begin position="29"/>
        <end position="48"/>
    </location>
</feature>
<evidence type="ECO:0000256" key="1">
    <source>
        <dbReference type="ARBA" id="ARBA00023125"/>
    </source>
</evidence>